<dbReference type="InterPro" id="IPR036940">
    <property type="entry name" value="PI3/4_kinase_cat_sf"/>
</dbReference>
<dbReference type="EC" id="2.7.11.1" evidence="2"/>
<keyword evidence="8" id="KW-0067">ATP-binding</keyword>
<reference evidence="14 15" key="1">
    <citation type="submission" date="2015-02" db="EMBL/GenBank/DDBJ databases">
        <authorList>
            <person name="Chooi Y.-H."/>
        </authorList>
    </citation>
    <scope>NUCLEOTIDE SEQUENCE [LARGE SCALE GENOMIC DNA]</scope>
    <source>
        <strain evidence="14">E3</strain>
    </source>
</reference>
<evidence type="ECO:0000256" key="10">
    <source>
        <dbReference type="ARBA" id="ARBA00023242"/>
    </source>
</evidence>
<evidence type="ECO:0000256" key="2">
    <source>
        <dbReference type="ARBA" id="ARBA00012513"/>
    </source>
</evidence>
<feature type="domain" description="FATC" evidence="13">
    <location>
        <begin position="3709"/>
        <end position="3741"/>
    </location>
</feature>
<evidence type="ECO:0000259" key="12">
    <source>
        <dbReference type="PROSITE" id="PS51189"/>
    </source>
</evidence>
<dbReference type="PROSITE" id="PS50290">
    <property type="entry name" value="PI3_4_KINASE_3"/>
    <property type="match status" value="1"/>
</dbReference>
<dbReference type="InterPro" id="IPR012582">
    <property type="entry name" value="DNAPKcs_CC3"/>
</dbReference>
<dbReference type="EMBL" id="CDSF01000085">
    <property type="protein sequence ID" value="CEO98522.1"/>
    <property type="molecule type" value="Genomic_DNA"/>
</dbReference>
<protein>
    <recommendedName>
        <fullName evidence="2">non-specific serine/threonine protein kinase</fullName>
        <ecNumber evidence="2">2.7.11.1</ecNumber>
    </recommendedName>
</protein>
<dbReference type="Pfam" id="PF19704">
    <property type="entry name" value="DNAPKcs_CC5"/>
    <property type="match status" value="2"/>
</dbReference>
<proteinExistence type="predicted"/>
<dbReference type="InterPro" id="IPR003152">
    <property type="entry name" value="FATC_dom"/>
</dbReference>
<keyword evidence="10" id="KW-0539">Nucleus</keyword>
<keyword evidence="3" id="KW-0723">Serine/threonine-protein kinase</keyword>
<dbReference type="PANTHER" id="PTHR11139:SF68">
    <property type="entry name" value="DNA-DEPENDENT PROTEIN KINASE CATALYTIC SUBUNIT"/>
    <property type="match status" value="1"/>
</dbReference>
<dbReference type="STRING" id="37360.A0A0G4ITF9"/>
<dbReference type="Pfam" id="PF08163">
    <property type="entry name" value="DNAPKcs_CC3"/>
    <property type="match status" value="1"/>
</dbReference>
<dbReference type="GO" id="GO:0004677">
    <property type="term" value="F:DNA-dependent protein kinase activity"/>
    <property type="evidence" value="ECO:0007669"/>
    <property type="project" value="InterPro"/>
</dbReference>
<dbReference type="CDD" id="cd05172">
    <property type="entry name" value="PIKKc_DNA-PK"/>
    <property type="match status" value="1"/>
</dbReference>
<evidence type="ECO:0000256" key="3">
    <source>
        <dbReference type="ARBA" id="ARBA00022527"/>
    </source>
</evidence>
<evidence type="ECO:0000256" key="9">
    <source>
        <dbReference type="ARBA" id="ARBA00023204"/>
    </source>
</evidence>
<dbReference type="InterPro" id="IPR046803">
    <property type="entry name" value="DNAPKcs_CC1-2"/>
</dbReference>
<keyword evidence="5" id="KW-0547">Nucleotide-binding</keyword>
<dbReference type="InterPro" id="IPR011989">
    <property type="entry name" value="ARM-like"/>
</dbReference>
<dbReference type="SMART" id="SM01344">
    <property type="entry name" value="NUC194"/>
    <property type="match status" value="1"/>
</dbReference>
<evidence type="ECO:0000313" key="14">
    <source>
        <dbReference type="EMBL" id="CEO98522.1"/>
    </source>
</evidence>
<dbReference type="InterPro" id="IPR016024">
    <property type="entry name" value="ARM-type_fold"/>
</dbReference>
<dbReference type="SUPFAM" id="SSF48371">
    <property type="entry name" value="ARM repeat"/>
    <property type="match status" value="3"/>
</dbReference>
<dbReference type="PANTHER" id="PTHR11139">
    <property type="entry name" value="ATAXIA TELANGIECTASIA MUTATED ATM -RELATED"/>
    <property type="match status" value="1"/>
</dbReference>
<organism evidence="14 15">
    <name type="scientific">Plasmodiophora brassicae</name>
    <name type="common">Clubroot disease agent</name>
    <dbReference type="NCBI Taxonomy" id="37360"/>
    <lineage>
        <taxon>Eukaryota</taxon>
        <taxon>Sar</taxon>
        <taxon>Rhizaria</taxon>
        <taxon>Endomyxa</taxon>
        <taxon>Phytomyxea</taxon>
        <taxon>Plasmodiophorida</taxon>
        <taxon>Plasmodiophoridae</taxon>
        <taxon>Plasmodiophora</taxon>
    </lineage>
</organism>
<name>A0A0G4ITF9_PLABS</name>
<dbReference type="Gene3D" id="1.25.10.10">
    <property type="entry name" value="Leucine-rich Repeat Variant"/>
    <property type="match status" value="3"/>
</dbReference>
<dbReference type="InterPro" id="IPR011009">
    <property type="entry name" value="Kinase-like_dom_sf"/>
</dbReference>
<feature type="domain" description="PI3K/PI4K catalytic" evidence="11">
    <location>
        <begin position="3332"/>
        <end position="3665"/>
    </location>
</feature>
<dbReference type="Pfam" id="PF20502">
    <property type="entry name" value="DNAPKcs_CC1-2"/>
    <property type="match status" value="1"/>
</dbReference>
<dbReference type="Pfam" id="PF20500">
    <property type="entry name" value="DNA-PKcs_N"/>
    <property type="match status" value="2"/>
</dbReference>
<dbReference type="InterPro" id="IPR014009">
    <property type="entry name" value="PIK_FAT"/>
</dbReference>
<keyword evidence="6" id="KW-0227">DNA damage</keyword>
<keyword evidence="9" id="KW-0234">DNA repair</keyword>
<evidence type="ECO:0000259" key="13">
    <source>
        <dbReference type="PROSITE" id="PS51190"/>
    </source>
</evidence>
<evidence type="ECO:0000256" key="5">
    <source>
        <dbReference type="ARBA" id="ARBA00022741"/>
    </source>
</evidence>
<dbReference type="InterPro" id="IPR018936">
    <property type="entry name" value="PI3/4_kinase_CS"/>
</dbReference>
<dbReference type="SMART" id="SM00146">
    <property type="entry name" value="PI3Kc"/>
    <property type="match status" value="1"/>
</dbReference>
<dbReference type="Pfam" id="PF02260">
    <property type="entry name" value="FATC"/>
    <property type="match status" value="1"/>
</dbReference>
<keyword evidence="7" id="KW-0418">Kinase</keyword>
<dbReference type="OrthoDB" id="381190at2759"/>
<feature type="domain" description="FAT" evidence="12">
    <location>
        <begin position="2594"/>
        <end position="3155"/>
    </location>
</feature>
<dbReference type="GO" id="GO:0005524">
    <property type="term" value="F:ATP binding"/>
    <property type="evidence" value="ECO:0007669"/>
    <property type="project" value="UniProtKB-KW"/>
</dbReference>
<dbReference type="InterPro" id="IPR046804">
    <property type="entry name" value="DNA-PKcs_N"/>
</dbReference>
<dbReference type="InterPro" id="IPR050517">
    <property type="entry name" value="DDR_Repair_Kinase"/>
</dbReference>
<evidence type="ECO:0000256" key="1">
    <source>
        <dbReference type="ARBA" id="ARBA00004123"/>
    </source>
</evidence>
<evidence type="ECO:0000256" key="7">
    <source>
        <dbReference type="ARBA" id="ARBA00022777"/>
    </source>
</evidence>
<dbReference type="OMA" id="PSPMCRE"/>
<comment type="subcellular location">
    <subcellularLocation>
        <location evidence="1">Nucleus</location>
    </subcellularLocation>
</comment>
<evidence type="ECO:0000313" key="15">
    <source>
        <dbReference type="Proteomes" id="UP000039324"/>
    </source>
</evidence>
<dbReference type="InterPro" id="IPR037706">
    <property type="entry name" value="DNA-PK_dom"/>
</dbReference>
<dbReference type="GO" id="GO:0000723">
    <property type="term" value="P:telomere maintenance"/>
    <property type="evidence" value="ECO:0007669"/>
    <property type="project" value="TreeGrafter"/>
</dbReference>
<dbReference type="Gene3D" id="3.30.1010.10">
    <property type="entry name" value="Phosphatidylinositol 3-kinase Catalytic Subunit, Chain A, domain 4"/>
    <property type="match status" value="1"/>
</dbReference>
<dbReference type="PROSITE" id="PS51189">
    <property type="entry name" value="FAT"/>
    <property type="match status" value="1"/>
</dbReference>
<evidence type="ECO:0000256" key="8">
    <source>
        <dbReference type="ARBA" id="ARBA00022840"/>
    </source>
</evidence>
<dbReference type="SMART" id="SM01343">
    <property type="entry name" value="FATC"/>
    <property type="match status" value="1"/>
</dbReference>
<sequence length="3741" mass="412663">MPPAVASKSAAVAVRHALHVLLQACRDRAVELIEASFIAVEANAKAFRDNEIELGLKDLLSGSESLLIAMDLVRERPEKPMVELRKDIFALILTLIDTYGPDAVKPFIGGIAESARIAIRAEQQSLPRLAAFDVMKKLLEDSNPDEAQVIQVDQLLQELIFELRAWTKLSADRLKKAVLEVLSTLCKKYPVLAQSTAHSVAGKLAACVADPSNVVVEGALIGLNDFLDTFSDQFELGLRTESQKSYSRIYRVIISILSYRAHTRYAILHAACGLLGGHAKLFRPLICKDTPKLLAQLSHWITSGNDDVSKSATRALENVVQDLAELIVISVNDVKLVRPVYSTVVTTLSSMMPTRQGDRRLVSAAIRSTGHFAPACSAMGDIGDLEKNAAIFIDWCDRMLSDEQESKNEHSYPSSQLPVYLSSIAKMMKYIVTMDDSIIESLQKLIGGFFKSVPAMRSKSRGETQQAILELANVLEERGDAFLKTFTPAVLRDVMISVSGALDVEKPRQEYEDYAEVWIALVTDKRYASASNAIFGMFIASVQQVISSLNLNFVVGNFGEPSAPENPADFQIFLNMVELCQRVLPATDPHQFGTFALPFAELLADLLHEHPDISGLIKLMRIVVSICSAAGWFVSETKTVSQPRRLAELLKDFVPLATARIAVLEQELLFSYLEFLLGIPHALVSLASLEPAISQCLQIGLSLSKFGDLALDSLTSWIDGDHLNFHCLRDAMRPFLPVMFSYLQSSDESSNVESVAVRKRALLFIGRLGFDPPELLRVYSSLSTEVSDQFAWDSQASRVRVTFPLPPTPLPVYLDSLLPYICSVAQKSPNRRLKIAAAEMLHAVIGKCIADNARDPRQRLRDVDQRKATPFYRLYRHIFPNVLRLAVDADPVVSRIFRALAFQLCRWFSQNSRYEQREAICFVDAMVDGLADKDSALRDLCSMCLREFCRWPLQNPSKATSEDSPVSLDSVVHLLLRLSRRPKRNQRLGACLALAHLGRDLREHDDLVVRYLLQILGCLLLSVAESAVRDPLPLHRVCVDVARRAIDQYLRAITDPKHSKVQLLSNRRHIDDGVDVGFKDLHSFLSWLITEIVQRNERSFRDLCMSTFAACMPYVSGSVSLIDDALDAEQNIDNNLQSLARTLHVYAWISRVIPGNDIIPRLSVKLVHSVTWFLGQIREMKDKELTGTMLLDLLHLLNILHSNHGELFGFNCLFQDDTFPKVCVDALAGDLPSSKECKSIISSFITSKPGPFSSILETSLHLQSLSARALLQSRRRTEFISCLMEAGRLQTQRAIAKRLAHELASMVLLSSQFEEARSVMNLALLIGLSDVDLVALLTDNKPLSSSSTLTCGEQFQAVFSTVIARYLVNRDMSSVSSFIKRLYGANEGSGHTAVSAIVDATVRQFKPFEDKPRQFLAIVLTEISPRFDNDGNSLLTRAHLRILRRIGAWSTVFFSGDRTARWVEPVCTLIERCLKGPSSPAQVDAAGLLRCAIRPGFSGPADGVELRLCAAVHDMVSTSQWQEVFHWDSVQRHSTVSVCLTRLLEVLQYTRRFELFESMLIILRRRDGNNMRVRNSISSTVEAITADVARVSLARSEGMHWLDRSVALLLSPSTDSAPSSAINARVFLAECIVCPLASVLPIESVIAAHAQSIWGMIANARSDMLGAQMAFKVLSTVVKRLPDAEAVKTLVPKLGLTQVQQLVKTCSDSFSLCTTPAGRPIRAAAFTLQVETMIAIQMPQERFFVQLCLDKAKLSGVVDSDWKPVFRIETDFAMSSLRKGSNGARSGQALADPVRNSVLSSSSLSQQFASIDGILFMSENETAADEQDDVDADDSESLAAAPVLELDPINSLDAMPTVIKLVTWLATQFKGKPPDNPPDWMRCLCQTLSDVTCLVQTRLFILKVILNCPAPFEPFADIWFTPVVELVTAGDKIGGVGFHYLLRDVASLFLDDFAEYVPSGKNIESATHFLSYLVLVADDIGSGSLDSRSLQPEAKLRHNISMIRLLSKKWASGGLRVRFNTAAAHALIKGSIDSNATEDGFGNVGSRSVSCGLQLLQIPYEVGWDPHLSRDTMHDIQTCLSASSKSVFSNAAQLIGHTLRSLDHGQMDQAQTEFMQDVVVETTTAINQNQFVRAISIVRGIMQQYPGFVNKLDDMTFAKCTGWARSARGQMQLAALKLICDSAKELTEPVAKVLPVIRDAVLQQSVDVDRIVIDLVRFIIPRMTSDDMSNSVWPLIKQYVHHPDLECRSSLCKAVVSVLEMVECSEQLSLMMRRALIIFASDESDEVRSIAASFWISPNSGLPPEPPLRLATLLELADVEDSGSSKLWLGFAVSSLLQPCELSLQYSSSVSEFPLDDSASFSTLQLDGSWLPATDSSSLPMFSQSVSDKFYSASKRGPRPLFTPTLVARSVSPLLPSGPSLIAGYTLGAATGVGLSADSSEAPAAPLYRRRQRFGKREARRIQSAAIQAYDRKSREASAVQEKLKSLRQNSVTILRTYRDGEFPDIQFPLSDLIVPLRALASDQSISRQLFIILFQAIVTAASIPEQDSVRLQLGRILQRMPAMASAPSSVFVSTILLACQGCVPPLDAVDSQSICRLAQRTTCVESGILFLEHQLTAPVPSASDDVRATKRGRLSGGYAKTTRIVGDMPDLDASLELRAGLLALYGTLRDSDMVNGLANTLVANAESHHALAAVLAGRFADALSHVDKLFSSDEADALTDLEVQLCEDIQLDAQAHLGAWEDLHDASLAFEHAGRDPSDLWLPDVPYFADPSVRSRFITNFLHCTRHLPGERHALSEFAQLSLSKIDTLPSVAFDLMSAFVELGDTAVVRLLFSNSIGQILSDWCSLPPVAMTARAVLLRKLQVCAEVKEWLDVSNGHFDADKLRRLWGQRFPASIDPSESMLLDEIVHNRMQFLTNDASGQEFVFNLGADAAQLCIAAGNAELSMHFLDISRQVRPDDSRIEFLEVTRALTSPSQSDPTRFALMQLGRRSFSNLLDQLEALRIVASGLLSLDDVATARQFMHSALELVRRPRNGGANAIKIADCLVTLANCFLDDESSSDAVASMILEAMKLGSVKAFGAFPAAFEISSKSGAIDNFRRQCAAVPSWMFLYWRAQLISQVAVDDSDAVMDILERIAKDYPHALIYPLEVASQDERHADSLALQRLGGLIDLPMTRRVVDELSRVTFPELQFKDFVQAACLLVRHGSYDSALRLYRLFSSKWLRSRGVGVPDIARTFLEKYEKALVTAFGEDGQSLQDMTSKDFDLKCATILSSMKVGDLPDGYLPLRSFSPFLASFSESFSATNDYVEMPGQYDGRSRPNADEHVRVVSFDSSVHVMHSIRRPVRAVIFGSDERAYAWLVKCGEDLRLDERIQLLFREMNASLDSDPACARRNLAIGTYSVIPMTRSLGLIEWIPDTMPLGSVVENRVGQKVLHDCSDAYSKALTALSERTRRKSKKPTPLLQTYMDLFESGLPDDDVVAAFHNTHSGIPRDLLSRIATSLCNSPEAFLTIRTALVTSFAVGSIASYIVGIGDRHLDNFLVGERTGRIVQIDFGVAFGAGLDLAVPELVPIRFTPMFQSAMYPLHLSYALMHQTMAHALRAFRAHRSHLVSVMSVFVREPHVDWQAEDLRFEQDGGATSPQAVASSGSASLAASSRIATARSKLEGRSSVQVMLGEFARTKHATSRYAGRMKDLITGAGGRPDYGADPLSVDDQVACLLEHASDPALLGRSWQGWRPFV</sequence>
<dbReference type="Gene3D" id="1.10.1070.11">
    <property type="entry name" value="Phosphatidylinositol 3-/4-kinase, catalytic domain"/>
    <property type="match status" value="1"/>
</dbReference>
<dbReference type="GO" id="GO:0006303">
    <property type="term" value="P:double-strand break repair via nonhomologous end joining"/>
    <property type="evidence" value="ECO:0007669"/>
    <property type="project" value="InterPro"/>
</dbReference>
<accession>A0A0G4ITF9</accession>
<evidence type="ECO:0000256" key="4">
    <source>
        <dbReference type="ARBA" id="ARBA00022679"/>
    </source>
</evidence>
<dbReference type="PROSITE" id="PS51190">
    <property type="entry name" value="FATC"/>
    <property type="match status" value="1"/>
</dbReference>
<evidence type="ECO:0000259" key="11">
    <source>
        <dbReference type="PROSITE" id="PS50290"/>
    </source>
</evidence>
<dbReference type="GO" id="GO:0005634">
    <property type="term" value="C:nucleus"/>
    <property type="evidence" value="ECO:0007669"/>
    <property type="project" value="UniProtKB-SubCell"/>
</dbReference>
<keyword evidence="15" id="KW-1185">Reference proteome</keyword>
<keyword evidence="4" id="KW-0808">Transferase</keyword>
<dbReference type="Proteomes" id="UP000039324">
    <property type="component" value="Unassembled WGS sequence"/>
</dbReference>
<dbReference type="PROSITE" id="PS00916">
    <property type="entry name" value="PI3_4_KINASE_2"/>
    <property type="match status" value="1"/>
</dbReference>
<dbReference type="InterPro" id="IPR045581">
    <property type="entry name" value="DNAPKcs_CC5"/>
</dbReference>
<dbReference type="Pfam" id="PF00454">
    <property type="entry name" value="PI3_PI4_kinase"/>
    <property type="match status" value="1"/>
</dbReference>
<dbReference type="SUPFAM" id="SSF56112">
    <property type="entry name" value="Protein kinase-like (PK-like)"/>
    <property type="match status" value="1"/>
</dbReference>
<dbReference type="InterPro" id="IPR000403">
    <property type="entry name" value="PI3/4_kinase_cat_dom"/>
</dbReference>
<gene>
    <name evidence="14" type="ORF">PBRA_006636</name>
</gene>
<evidence type="ECO:0000256" key="6">
    <source>
        <dbReference type="ARBA" id="ARBA00022763"/>
    </source>
</evidence>